<evidence type="ECO:0000313" key="2">
    <source>
        <dbReference type="Proteomes" id="UP000805193"/>
    </source>
</evidence>
<name>A0AC60P053_IXOPE</name>
<protein>
    <submittedName>
        <fullName evidence="1">Uncharacterized protein</fullName>
    </submittedName>
</protein>
<proteinExistence type="predicted"/>
<keyword evidence="2" id="KW-1185">Reference proteome</keyword>
<comment type="caution">
    <text evidence="1">The sequence shown here is derived from an EMBL/GenBank/DDBJ whole genome shotgun (WGS) entry which is preliminary data.</text>
</comment>
<evidence type="ECO:0000313" key="1">
    <source>
        <dbReference type="EMBL" id="KAG0412823.1"/>
    </source>
</evidence>
<sequence length="203" mass="22331">MLKRSSRCQPMPPPVGMPPDPDTVSEPEATTEADSSNWDSFTTLVHTAAQATPTKCTSTVVIGDNLCTLTAPSTEREWRRRCGFLGFQSLKDSEQALQDLCGVTMTVFSLLLDKGFPSIRTTVAEKGAVLVMPPFSSAGQQFSQEGMDNTYHIAQVRIHVERSFTVGPTDHSLGRNVLQTVFLCEVKVARLPPRDRSHQPVRL</sequence>
<gene>
    <name evidence="1" type="ORF">HPB47_010057</name>
</gene>
<dbReference type="Proteomes" id="UP000805193">
    <property type="component" value="Unassembled WGS sequence"/>
</dbReference>
<reference evidence="1 2" key="1">
    <citation type="journal article" date="2020" name="Cell">
        <title>Large-Scale Comparative Analyses of Tick Genomes Elucidate Their Genetic Diversity and Vector Capacities.</title>
        <authorList>
            <consortium name="Tick Genome and Microbiome Consortium (TIGMIC)"/>
            <person name="Jia N."/>
            <person name="Wang J."/>
            <person name="Shi W."/>
            <person name="Du L."/>
            <person name="Sun Y."/>
            <person name="Zhan W."/>
            <person name="Jiang J.F."/>
            <person name="Wang Q."/>
            <person name="Zhang B."/>
            <person name="Ji P."/>
            <person name="Bell-Sakyi L."/>
            <person name="Cui X.M."/>
            <person name="Yuan T.T."/>
            <person name="Jiang B.G."/>
            <person name="Yang W.F."/>
            <person name="Lam T.T."/>
            <person name="Chang Q.C."/>
            <person name="Ding S.J."/>
            <person name="Wang X.J."/>
            <person name="Zhu J.G."/>
            <person name="Ruan X.D."/>
            <person name="Zhao L."/>
            <person name="Wei J.T."/>
            <person name="Ye R.Z."/>
            <person name="Que T.C."/>
            <person name="Du C.H."/>
            <person name="Zhou Y.H."/>
            <person name="Cheng J.X."/>
            <person name="Dai P.F."/>
            <person name="Guo W.B."/>
            <person name="Han X.H."/>
            <person name="Huang E.J."/>
            <person name="Li L.F."/>
            <person name="Wei W."/>
            <person name="Gao Y.C."/>
            <person name="Liu J.Z."/>
            <person name="Shao H.Z."/>
            <person name="Wang X."/>
            <person name="Wang C.C."/>
            <person name="Yang T.C."/>
            <person name="Huo Q.B."/>
            <person name="Li W."/>
            <person name="Chen H.Y."/>
            <person name="Chen S.E."/>
            <person name="Zhou L.G."/>
            <person name="Ni X.B."/>
            <person name="Tian J.H."/>
            <person name="Sheng Y."/>
            <person name="Liu T."/>
            <person name="Pan Y.S."/>
            <person name="Xia L.Y."/>
            <person name="Li J."/>
            <person name="Zhao F."/>
            <person name="Cao W.C."/>
        </authorList>
    </citation>
    <scope>NUCLEOTIDE SEQUENCE [LARGE SCALE GENOMIC DNA]</scope>
    <source>
        <strain evidence="1">Iper-2018</strain>
    </source>
</reference>
<dbReference type="EMBL" id="JABSTQ010011320">
    <property type="protein sequence ID" value="KAG0412823.1"/>
    <property type="molecule type" value="Genomic_DNA"/>
</dbReference>
<accession>A0AC60P053</accession>
<organism evidence="1 2">
    <name type="scientific">Ixodes persulcatus</name>
    <name type="common">Taiga tick</name>
    <dbReference type="NCBI Taxonomy" id="34615"/>
    <lineage>
        <taxon>Eukaryota</taxon>
        <taxon>Metazoa</taxon>
        <taxon>Ecdysozoa</taxon>
        <taxon>Arthropoda</taxon>
        <taxon>Chelicerata</taxon>
        <taxon>Arachnida</taxon>
        <taxon>Acari</taxon>
        <taxon>Parasitiformes</taxon>
        <taxon>Ixodida</taxon>
        <taxon>Ixodoidea</taxon>
        <taxon>Ixodidae</taxon>
        <taxon>Ixodinae</taxon>
        <taxon>Ixodes</taxon>
    </lineage>
</organism>